<reference evidence="1" key="1">
    <citation type="journal article" date="2020" name="Nature">
        <title>Giant virus diversity and host interactions through global metagenomics.</title>
        <authorList>
            <person name="Schulz F."/>
            <person name="Roux S."/>
            <person name="Paez-Espino D."/>
            <person name="Jungbluth S."/>
            <person name="Walsh D.A."/>
            <person name="Denef V.J."/>
            <person name="McMahon K.D."/>
            <person name="Konstantinidis K.T."/>
            <person name="Eloe-Fadrosh E.A."/>
            <person name="Kyrpides N.C."/>
            <person name="Woyke T."/>
        </authorList>
    </citation>
    <scope>NUCLEOTIDE SEQUENCE</scope>
    <source>
        <strain evidence="1">GVMAG-M-3300009161-30</strain>
    </source>
</reference>
<dbReference type="EMBL" id="MN738944">
    <property type="protein sequence ID" value="QHT32549.1"/>
    <property type="molecule type" value="Genomic_DNA"/>
</dbReference>
<name>A0A6C0EW62_9ZZZZ</name>
<evidence type="ECO:0000313" key="1">
    <source>
        <dbReference type="EMBL" id="QHT32549.1"/>
    </source>
</evidence>
<proteinExistence type="predicted"/>
<dbReference type="AlphaFoldDB" id="A0A6C0EW62"/>
<protein>
    <submittedName>
        <fullName evidence="1">Uncharacterized protein</fullName>
    </submittedName>
</protein>
<sequence length="176" mass="20420">MEQVKEEECVELKNIKYKTMLLSGVPTSEKRLSVNDLTNLDKFLEDDKVNNQNEPWCKLDKTMKTKKLLVYADNYTKTKNLTQEEANILIAFLKDCLDRKKLQRVKDVEYDKVTGDIKEIPALFYTKSNKHFTLKNMDKRVSTLKSLPPKKVKTIKNTNKIGIDQKIDSDSDNDNA</sequence>
<organism evidence="1">
    <name type="scientific">viral metagenome</name>
    <dbReference type="NCBI Taxonomy" id="1070528"/>
    <lineage>
        <taxon>unclassified sequences</taxon>
        <taxon>metagenomes</taxon>
        <taxon>organismal metagenomes</taxon>
    </lineage>
</organism>
<accession>A0A6C0EW62</accession>